<reference evidence="2 3" key="1">
    <citation type="submission" date="2016-11" db="EMBL/GenBank/DDBJ databases">
        <authorList>
            <consortium name="Pathogen Informatics"/>
        </authorList>
    </citation>
    <scope>NUCLEOTIDE SEQUENCE [LARGE SCALE GENOMIC DNA]</scope>
    <source>
        <strain evidence="2 3">911</strain>
    </source>
</reference>
<evidence type="ECO:0000256" key="1">
    <source>
        <dbReference type="SAM" id="Phobius"/>
    </source>
</evidence>
<keyword evidence="1" id="KW-1133">Transmembrane helix</keyword>
<sequence>MTRRFFLCAPWGVVLAAVALCVASVRVTDWVNAVLFGVCSVVAIYLAWYENRQSQLENTQGARGRGPER</sequence>
<feature type="transmembrane region" description="Helical" evidence="1">
    <location>
        <begin position="31"/>
        <end position="49"/>
    </location>
</feature>
<protein>
    <submittedName>
        <fullName evidence="2">Uncharacterized protein</fullName>
    </submittedName>
</protein>
<dbReference type="AlphaFoldDB" id="A0A1T8SZQ7"/>
<evidence type="ECO:0000313" key="3">
    <source>
        <dbReference type="Proteomes" id="UP000190074"/>
    </source>
</evidence>
<dbReference type="EMBL" id="FVGW01000004">
    <property type="protein sequence ID" value="SKM11384.1"/>
    <property type="molecule type" value="Genomic_DNA"/>
</dbReference>
<accession>A0A1T8SZQ7</accession>
<gene>
    <name evidence="2" type="ORF">SAMEA2259716_02693</name>
</gene>
<name>A0A1T8SZQ7_9MYCO</name>
<dbReference type="Proteomes" id="UP000190074">
    <property type="component" value="Unassembled WGS sequence"/>
</dbReference>
<keyword evidence="1" id="KW-0812">Transmembrane</keyword>
<evidence type="ECO:0000313" key="2">
    <source>
        <dbReference type="EMBL" id="SKM11384.1"/>
    </source>
</evidence>
<proteinExistence type="predicted"/>
<organism evidence="2 3">
    <name type="scientific">Mycobacteroides abscessus subsp. massiliense</name>
    <dbReference type="NCBI Taxonomy" id="1962118"/>
    <lineage>
        <taxon>Bacteria</taxon>
        <taxon>Bacillati</taxon>
        <taxon>Actinomycetota</taxon>
        <taxon>Actinomycetes</taxon>
        <taxon>Mycobacteriales</taxon>
        <taxon>Mycobacteriaceae</taxon>
        <taxon>Mycobacteroides</taxon>
        <taxon>Mycobacteroides abscessus</taxon>
    </lineage>
</organism>
<keyword evidence="1" id="KW-0472">Membrane</keyword>